<dbReference type="GO" id="GO:0004519">
    <property type="term" value="F:endonuclease activity"/>
    <property type="evidence" value="ECO:0007669"/>
    <property type="project" value="UniProtKB-KW"/>
</dbReference>
<evidence type="ECO:0000256" key="3">
    <source>
        <dbReference type="ARBA" id="ARBA00022722"/>
    </source>
</evidence>
<organism evidence="8 9">
    <name type="scientific">Trichonephila clavipes</name>
    <name type="common">Golden silk orbweaver</name>
    <name type="synonym">Nephila clavipes</name>
    <dbReference type="NCBI Taxonomy" id="2585209"/>
    <lineage>
        <taxon>Eukaryota</taxon>
        <taxon>Metazoa</taxon>
        <taxon>Ecdysozoa</taxon>
        <taxon>Arthropoda</taxon>
        <taxon>Chelicerata</taxon>
        <taxon>Arachnida</taxon>
        <taxon>Araneae</taxon>
        <taxon>Araneomorphae</taxon>
        <taxon>Entelegynae</taxon>
        <taxon>Araneoidea</taxon>
        <taxon>Nephilidae</taxon>
        <taxon>Trichonephila</taxon>
    </lineage>
</organism>
<evidence type="ECO:0000256" key="2">
    <source>
        <dbReference type="ARBA" id="ARBA00022695"/>
    </source>
</evidence>
<dbReference type="Pfam" id="PF17917">
    <property type="entry name" value="RT_RNaseH"/>
    <property type="match status" value="1"/>
</dbReference>
<reference evidence="8" key="1">
    <citation type="submission" date="2020-08" db="EMBL/GenBank/DDBJ databases">
        <title>Multicomponent nature underlies the extraordinary mechanical properties of spider dragline silk.</title>
        <authorList>
            <person name="Kono N."/>
            <person name="Nakamura H."/>
            <person name="Mori M."/>
            <person name="Yoshida Y."/>
            <person name="Ohtoshi R."/>
            <person name="Malay A.D."/>
            <person name="Moran D.A.P."/>
            <person name="Tomita M."/>
            <person name="Numata K."/>
            <person name="Arakawa K."/>
        </authorList>
    </citation>
    <scope>NUCLEOTIDE SEQUENCE</scope>
</reference>
<gene>
    <name evidence="8" type="primary">pol</name>
    <name evidence="8" type="ORF">TNCV_2348011</name>
</gene>
<protein>
    <submittedName>
        <fullName evidence="8">Retrovirus-related Pol polyprotein from transposon opus</fullName>
    </submittedName>
</protein>
<evidence type="ECO:0000256" key="6">
    <source>
        <dbReference type="ARBA" id="ARBA00022918"/>
    </source>
</evidence>
<proteinExistence type="predicted"/>
<dbReference type="Gene3D" id="2.40.70.10">
    <property type="entry name" value="Acid Proteases"/>
    <property type="match status" value="1"/>
</dbReference>
<keyword evidence="9" id="KW-1185">Reference proteome</keyword>
<dbReference type="CDD" id="cd09274">
    <property type="entry name" value="RNase_HI_RT_Ty3"/>
    <property type="match status" value="1"/>
</dbReference>
<evidence type="ECO:0000313" key="8">
    <source>
        <dbReference type="EMBL" id="GFY16156.1"/>
    </source>
</evidence>
<dbReference type="AlphaFoldDB" id="A0A8X6SPZ0"/>
<dbReference type="SUPFAM" id="SSF50630">
    <property type="entry name" value="Acid proteases"/>
    <property type="match status" value="1"/>
</dbReference>
<evidence type="ECO:0000256" key="1">
    <source>
        <dbReference type="ARBA" id="ARBA00022679"/>
    </source>
</evidence>
<dbReference type="InterPro" id="IPR041373">
    <property type="entry name" value="RT_RNaseH"/>
</dbReference>
<keyword evidence="2" id="KW-0548">Nucleotidyltransferase</keyword>
<dbReference type="EMBL" id="BMAU01021338">
    <property type="protein sequence ID" value="GFY16156.1"/>
    <property type="molecule type" value="Genomic_DNA"/>
</dbReference>
<dbReference type="GO" id="GO:0016787">
    <property type="term" value="F:hydrolase activity"/>
    <property type="evidence" value="ECO:0007669"/>
    <property type="project" value="UniProtKB-KW"/>
</dbReference>
<dbReference type="CDD" id="cd00303">
    <property type="entry name" value="retropepsin_like"/>
    <property type="match status" value="1"/>
</dbReference>
<keyword evidence="5" id="KW-0378">Hydrolase</keyword>
<feature type="domain" description="Reverse transcriptase RNase H-like" evidence="7">
    <location>
        <begin position="364"/>
        <end position="463"/>
    </location>
</feature>
<dbReference type="PANTHER" id="PTHR37984">
    <property type="entry name" value="PROTEIN CBG26694"/>
    <property type="match status" value="1"/>
</dbReference>
<keyword evidence="3" id="KW-0540">Nuclease</keyword>
<dbReference type="InterPro" id="IPR043502">
    <property type="entry name" value="DNA/RNA_pol_sf"/>
</dbReference>
<keyword evidence="4" id="KW-0255">Endonuclease</keyword>
<comment type="caution">
    <text evidence="8">The sequence shown here is derived from an EMBL/GenBank/DDBJ whole genome shotgun (WGS) entry which is preliminary data.</text>
</comment>
<name>A0A8X6SPZ0_TRICX</name>
<evidence type="ECO:0000256" key="5">
    <source>
        <dbReference type="ARBA" id="ARBA00022801"/>
    </source>
</evidence>
<keyword evidence="6" id="KW-0695">RNA-directed DNA polymerase</keyword>
<dbReference type="FunFam" id="3.10.20.370:FF:000001">
    <property type="entry name" value="Retrovirus-related Pol polyprotein from transposon 17.6-like protein"/>
    <property type="match status" value="1"/>
</dbReference>
<dbReference type="GO" id="GO:0003964">
    <property type="term" value="F:RNA-directed DNA polymerase activity"/>
    <property type="evidence" value="ECO:0007669"/>
    <property type="project" value="UniProtKB-KW"/>
</dbReference>
<dbReference type="PANTHER" id="PTHR37984:SF5">
    <property type="entry name" value="PROTEIN NYNRIN-LIKE"/>
    <property type="match status" value="1"/>
</dbReference>
<keyword evidence="1" id="KW-0808">Transferase</keyword>
<dbReference type="Proteomes" id="UP000887159">
    <property type="component" value="Unassembled WGS sequence"/>
</dbReference>
<dbReference type="Pfam" id="PF08284">
    <property type="entry name" value="RVP_2"/>
    <property type="match status" value="1"/>
</dbReference>
<evidence type="ECO:0000313" key="9">
    <source>
        <dbReference type="Proteomes" id="UP000887159"/>
    </source>
</evidence>
<dbReference type="Gene3D" id="3.10.20.370">
    <property type="match status" value="1"/>
</dbReference>
<evidence type="ECO:0000259" key="7">
    <source>
        <dbReference type="Pfam" id="PF17917"/>
    </source>
</evidence>
<evidence type="ECO:0000256" key="4">
    <source>
        <dbReference type="ARBA" id="ARBA00022759"/>
    </source>
</evidence>
<dbReference type="InterPro" id="IPR050951">
    <property type="entry name" value="Retrovirus_Pol_polyprotein"/>
</dbReference>
<sequence length="499" mass="58357">MTEEKLIDHIISRLEPHILDYVDVRNPQTTSNLLQIIDKYEERFLNRIDRGSSWKSRDINPNENNRFSNRNRQENWREMRGNNRYADNSRPWREFNRFESQGVADNQRFDGRRRGGQSYHRFHNQGGRQGGSRNSAFRGQNVRNRYLNFSAIDATLWDTGVENSFISEEVYRKYFWYRPCQKRKDRVVTAQGAPCCHLDRIKLQIQVRELQKIWEFHILNNMQFQCILGIDFMKESKLTLDFDQKSLIIPDTQLKQLQTIEKPVEFDLSDTKLGEGQKQKLRNLFNGFKWLFSYQPGLTHVLYHEIDTADKRPVVSRPYRYDRVKQGIMELSYHIEKMLQEEAHDAFDKIKLTITEAPVLQLPNFTEQFNLFTDASEVGIGAVLNKNNRPIAFASRTLNKAERNYTVTECECLAVIWALNNFKTYFGSLPVKVITDHAALTKLTNGKNLSSRMIRYALKLSEFNTEWEHRPGVQNVVADVLSRNPVGNLDGSQISCAAL</sequence>
<dbReference type="SUPFAM" id="SSF56672">
    <property type="entry name" value="DNA/RNA polymerases"/>
    <property type="match status" value="1"/>
</dbReference>
<accession>A0A8X6SPZ0</accession>
<dbReference type="InterPro" id="IPR021109">
    <property type="entry name" value="Peptidase_aspartic_dom_sf"/>
</dbReference>